<sequence length="106" mass="11413">MIYPALANDLPAADACVNESRIQLFGPELPVPSSPISEYLKTIERSPLRAISLASPQVFDSHQPLFSASMDSFFSIATIVPVDQPEVEVPTDYETSGGVSKQCTIA</sequence>
<evidence type="ECO:0000313" key="1">
    <source>
        <dbReference type="EMBL" id="CAL1697605.1"/>
    </source>
</evidence>
<keyword evidence="2" id="KW-1185">Reference proteome</keyword>
<accession>A0ABP1CPJ4</accession>
<name>A0ABP1CPJ4_9APHY</name>
<dbReference type="Proteomes" id="UP001497453">
    <property type="component" value="Chromosome 10"/>
</dbReference>
<dbReference type="EMBL" id="OZ037953">
    <property type="protein sequence ID" value="CAL1697605.1"/>
    <property type="molecule type" value="Genomic_DNA"/>
</dbReference>
<organism evidence="1 2">
    <name type="scientific">Somion occarium</name>
    <dbReference type="NCBI Taxonomy" id="3059160"/>
    <lineage>
        <taxon>Eukaryota</taxon>
        <taxon>Fungi</taxon>
        <taxon>Dikarya</taxon>
        <taxon>Basidiomycota</taxon>
        <taxon>Agaricomycotina</taxon>
        <taxon>Agaricomycetes</taxon>
        <taxon>Polyporales</taxon>
        <taxon>Cerrenaceae</taxon>
        <taxon>Somion</taxon>
    </lineage>
</organism>
<evidence type="ECO:0000313" key="2">
    <source>
        <dbReference type="Proteomes" id="UP001497453"/>
    </source>
</evidence>
<proteinExistence type="predicted"/>
<protein>
    <submittedName>
        <fullName evidence="1">Uncharacterized protein</fullName>
    </submittedName>
</protein>
<reference evidence="2" key="1">
    <citation type="submission" date="2024-04" db="EMBL/GenBank/DDBJ databases">
        <authorList>
            <person name="Shaw F."/>
            <person name="Minotto A."/>
        </authorList>
    </citation>
    <scope>NUCLEOTIDE SEQUENCE [LARGE SCALE GENOMIC DNA]</scope>
</reference>
<gene>
    <name evidence="1" type="ORF">GFSPODELE1_LOCUS1749</name>
</gene>